<feature type="domain" description="BFD-like [2Fe-2S]-binding" evidence="2">
    <location>
        <begin position="380"/>
        <end position="434"/>
    </location>
</feature>
<dbReference type="EMBL" id="LROR01000049">
    <property type="protein sequence ID" value="OBR93937.1"/>
    <property type="molecule type" value="Genomic_DNA"/>
</dbReference>
<protein>
    <submittedName>
        <fullName evidence="3">Monomeric sarcosine oxidase</fullName>
        <ecNumber evidence="3">1.5.3.1</ecNumber>
    </submittedName>
</protein>
<dbReference type="InterPro" id="IPR041854">
    <property type="entry name" value="BFD-like_2Fe2S-bd_dom_sf"/>
</dbReference>
<dbReference type="Gene3D" id="3.50.50.60">
    <property type="entry name" value="FAD/NAD(P)-binding domain"/>
    <property type="match status" value="1"/>
</dbReference>
<dbReference type="InterPro" id="IPR036188">
    <property type="entry name" value="FAD/NAD-bd_sf"/>
</dbReference>
<reference evidence="4 6" key="2">
    <citation type="journal article" date="2016" name="Front. Microbiol.">
        <title>Industrial Acetogenic Biocatalysts: A Comparative Metabolic and Genomic Analysis.</title>
        <authorList>
            <person name="Bengelsdorf F."/>
            <person name="Poehlein A."/>
            <person name="Sonja S."/>
            <person name="Erz C."/>
            <person name="Hummel T."/>
            <person name="Hoffmeister S."/>
            <person name="Daniel R."/>
            <person name="Durre P."/>
        </authorList>
    </citation>
    <scope>NUCLEOTIDE SEQUENCE [LARGE SCALE GENOMIC DNA]</scope>
    <source>
        <strain evidence="4 6">PTA-10522</strain>
    </source>
</reference>
<name>A0A162J772_9CLOT</name>
<proteinExistence type="predicted"/>
<dbReference type="Proteomes" id="UP000093694">
    <property type="component" value="Unassembled WGS sequence"/>
</dbReference>
<comment type="caution">
    <text evidence="3">The sequence shown here is derived from an EMBL/GenBank/DDBJ whole genome shotgun (WGS) entry which is preliminary data.</text>
</comment>
<dbReference type="InterPro" id="IPR007419">
    <property type="entry name" value="BFD-like_2Fe2S-bd_dom"/>
</dbReference>
<dbReference type="EMBL" id="LITQ01000026">
    <property type="protein sequence ID" value="OAA91305.1"/>
    <property type="molecule type" value="Genomic_DNA"/>
</dbReference>
<organism evidence="3 5">
    <name type="scientific">Clostridium coskatii</name>
    <dbReference type="NCBI Taxonomy" id="1705578"/>
    <lineage>
        <taxon>Bacteria</taxon>
        <taxon>Bacillati</taxon>
        <taxon>Bacillota</taxon>
        <taxon>Clostridia</taxon>
        <taxon>Eubacteriales</taxon>
        <taxon>Clostridiaceae</taxon>
        <taxon>Clostridium</taxon>
    </lineage>
</organism>
<dbReference type="PATRIC" id="fig|1705578.3.peg.1965"/>
<gene>
    <name evidence="3" type="primary">soxA</name>
    <name evidence="4" type="ORF">CLCOS_20700</name>
    <name evidence="3" type="ORF">WX73_01712</name>
</gene>
<dbReference type="SUPFAM" id="SSF51905">
    <property type="entry name" value="FAD/NAD(P)-binding domain"/>
    <property type="match status" value="1"/>
</dbReference>
<dbReference type="Gene3D" id="3.30.9.10">
    <property type="entry name" value="D-Amino Acid Oxidase, subunit A, domain 2"/>
    <property type="match status" value="1"/>
</dbReference>
<dbReference type="EC" id="1.5.3.1" evidence="3"/>
<sequence>MDYDVIILGGGIIGCAVSYELSKYNLNIALIEKDYDIANDVAPIDYSIVYDGLECEDISLSKLEFAGSKIMSDLASKFNIFFEKKGYLLLADTKESEKKLICMYNKALNRGMENIQLLDGEEVRKIEPNLGKNIKKAIYSKNTGIISPYDLAISYGEIACDNGVNFKLGEEVLDIESISKGFKVVTNKNKFTCNMVLNTTPGKNYSIDRENRVNQNVKYLEYFSVEKKLSKPYNNIISTIGDGDNKTCIIPGKENKLLVGLKNYEKISCEEGLQKISGFIKDLSQENIGDFYNSHFYDDFLIIDDSLIDEDYIKIIGKHYGQVTMTPSIANIVCKTVVNKLNCRLKKDFVDKRREFYKFRELSNEERKKIIKLNRKYGKVICYCNKVTEGEIIDAISRPLGARTIEGIKRRTGATFGDCRGTRCLYEVASILARETNKKMTDIVKDSKNSNIMVGRIKEFDEM</sequence>
<dbReference type="Pfam" id="PF01266">
    <property type="entry name" value="DAO"/>
    <property type="match status" value="1"/>
</dbReference>
<keyword evidence="6" id="KW-1185">Reference proteome</keyword>
<dbReference type="InterPro" id="IPR006076">
    <property type="entry name" value="FAD-dep_OxRdtase"/>
</dbReference>
<evidence type="ECO:0000313" key="3">
    <source>
        <dbReference type="EMBL" id="OAA91305.1"/>
    </source>
</evidence>
<dbReference type="CDD" id="cd19946">
    <property type="entry name" value="GlpA-like_Fer2_BFD-like"/>
    <property type="match status" value="1"/>
</dbReference>
<dbReference type="Gene3D" id="1.10.10.1100">
    <property type="entry name" value="BFD-like [2Fe-2S]-binding domain"/>
    <property type="match status" value="1"/>
</dbReference>
<feature type="domain" description="FAD dependent oxidoreductase" evidence="1">
    <location>
        <begin position="4"/>
        <end position="262"/>
    </location>
</feature>
<dbReference type="PANTHER" id="PTHR42720:SF1">
    <property type="entry name" value="GLYCEROL 3-PHOSPHATE OXIDASE"/>
    <property type="match status" value="1"/>
</dbReference>
<evidence type="ECO:0000313" key="4">
    <source>
        <dbReference type="EMBL" id="OBR93937.1"/>
    </source>
</evidence>
<keyword evidence="3" id="KW-0560">Oxidoreductase</keyword>
<evidence type="ECO:0000259" key="1">
    <source>
        <dbReference type="Pfam" id="PF01266"/>
    </source>
</evidence>
<accession>A0A162J772</accession>
<evidence type="ECO:0000313" key="5">
    <source>
        <dbReference type="Proteomes" id="UP000077384"/>
    </source>
</evidence>
<dbReference type="AlphaFoldDB" id="A0A162J772"/>
<evidence type="ECO:0000313" key="6">
    <source>
        <dbReference type="Proteomes" id="UP000093694"/>
    </source>
</evidence>
<dbReference type="Pfam" id="PF04324">
    <property type="entry name" value="Fer2_BFD"/>
    <property type="match status" value="1"/>
</dbReference>
<reference evidence="3 5" key="1">
    <citation type="journal article" date="2015" name="Biotechnol. Bioeng.">
        <title>Genome sequence and phenotypic characterization of Caulobacter segnis.</title>
        <authorList>
            <person name="Patel S."/>
            <person name="Fletcher B."/>
            <person name="Scott D.C."/>
            <person name="Ely B."/>
        </authorList>
    </citation>
    <scope>NUCLEOTIDE SEQUENCE [LARGE SCALE GENOMIC DNA]</scope>
    <source>
        <strain evidence="3 5">PS02</strain>
    </source>
</reference>
<dbReference type="InterPro" id="IPR052745">
    <property type="entry name" value="G3P_Oxidase/Oxidoreductase"/>
</dbReference>
<dbReference type="RefSeq" id="WP_063601799.1">
    <property type="nucleotide sequence ID" value="NZ_LITQ01000026.1"/>
</dbReference>
<dbReference type="GO" id="GO:0008115">
    <property type="term" value="F:sarcosine oxidase activity"/>
    <property type="evidence" value="ECO:0007669"/>
    <property type="project" value="UniProtKB-EC"/>
</dbReference>
<dbReference type="Proteomes" id="UP000077384">
    <property type="component" value="Unassembled WGS sequence"/>
</dbReference>
<dbReference type="PANTHER" id="PTHR42720">
    <property type="entry name" value="GLYCEROL-3-PHOSPHATE DEHYDROGENASE"/>
    <property type="match status" value="1"/>
</dbReference>
<evidence type="ECO:0000259" key="2">
    <source>
        <dbReference type="Pfam" id="PF04324"/>
    </source>
</evidence>